<reference evidence="3 4" key="1">
    <citation type="submission" date="2019-12" db="EMBL/GenBank/DDBJ databases">
        <title>Whole genome shotgun sequence of Streptomyces tubercidicus NBRC 13090.</title>
        <authorList>
            <person name="Ichikawa N."/>
            <person name="Kimura A."/>
            <person name="Kitahashi Y."/>
            <person name="Komaki H."/>
            <person name="Tamura T."/>
        </authorList>
    </citation>
    <scope>NUCLEOTIDE SEQUENCE [LARGE SCALE GENOMIC DNA]</scope>
    <source>
        <strain evidence="3 4">NBRC 13090</strain>
    </source>
</reference>
<keyword evidence="2" id="KW-0472">Membrane</keyword>
<dbReference type="EMBL" id="BLIR01000001">
    <property type="protein sequence ID" value="GFE40190.1"/>
    <property type="molecule type" value="Genomic_DNA"/>
</dbReference>
<keyword evidence="4" id="KW-1185">Reference proteome</keyword>
<feature type="region of interest" description="Disordered" evidence="1">
    <location>
        <begin position="1"/>
        <end position="22"/>
    </location>
</feature>
<evidence type="ECO:0000256" key="2">
    <source>
        <dbReference type="SAM" id="Phobius"/>
    </source>
</evidence>
<feature type="transmembrane region" description="Helical" evidence="2">
    <location>
        <begin position="94"/>
        <end position="115"/>
    </location>
</feature>
<evidence type="ECO:0008006" key="5">
    <source>
        <dbReference type="Google" id="ProtNLM"/>
    </source>
</evidence>
<dbReference type="AlphaFoldDB" id="A0A640UY66"/>
<organism evidence="3 4">
    <name type="scientific">Streptomyces tubercidicus</name>
    <dbReference type="NCBI Taxonomy" id="47759"/>
    <lineage>
        <taxon>Bacteria</taxon>
        <taxon>Bacillati</taxon>
        <taxon>Actinomycetota</taxon>
        <taxon>Actinomycetes</taxon>
        <taxon>Kitasatosporales</taxon>
        <taxon>Streptomycetaceae</taxon>
        <taxon>Streptomyces</taxon>
    </lineage>
</organism>
<feature type="transmembrane region" description="Helical" evidence="2">
    <location>
        <begin position="61"/>
        <end position="82"/>
    </location>
</feature>
<gene>
    <name evidence="3" type="ORF">Stube_48630</name>
</gene>
<evidence type="ECO:0000313" key="3">
    <source>
        <dbReference type="EMBL" id="GFE40190.1"/>
    </source>
</evidence>
<proteinExistence type="predicted"/>
<evidence type="ECO:0000256" key="1">
    <source>
        <dbReference type="SAM" id="MobiDB-lite"/>
    </source>
</evidence>
<dbReference type="RefSeq" id="WP_246241210.1">
    <property type="nucleotide sequence ID" value="NZ_BLIR01000001.1"/>
</dbReference>
<feature type="transmembrane region" description="Helical" evidence="2">
    <location>
        <begin position="31"/>
        <end position="49"/>
    </location>
</feature>
<name>A0A640UY66_9ACTN</name>
<protein>
    <recommendedName>
        <fullName evidence="5">Integral membrane protein</fullName>
    </recommendedName>
</protein>
<accession>A0A640UY66</accession>
<sequence length="150" mass="14884">MNPSSSAAGTSGGVGRDTHADSATGGRLRRVIAMDAAGMAVVGVVYLVAASPLGSLFGPGTVLVAVVGGVMLAAGAGIALVARLRPIPAGAVRGVIGGGVFWILLSLAALALGWLDLTTTGLVWTWLQILPVAVFASLQTLALRADLRAA</sequence>
<dbReference type="Proteomes" id="UP000431826">
    <property type="component" value="Unassembled WGS sequence"/>
</dbReference>
<keyword evidence="2" id="KW-0812">Transmembrane</keyword>
<comment type="caution">
    <text evidence="3">The sequence shown here is derived from an EMBL/GenBank/DDBJ whole genome shotgun (WGS) entry which is preliminary data.</text>
</comment>
<evidence type="ECO:0000313" key="4">
    <source>
        <dbReference type="Proteomes" id="UP000431826"/>
    </source>
</evidence>
<feature type="transmembrane region" description="Helical" evidence="2">
    <location>
        <begin position="121"/>
        <end position="143"/>
    </location>
</feature>
<dbReference type="GeneID" id="96285948"/>
<keyword evidence="2" id="KW-1133">Transmembrane helix</keyword>